<evidence type="ECO:0000313" key="1">
    <source>
        <dbReference type="EMBL" id="KAL3888330.1"/>
    </source>
</evidence>
<sequence>MPGCKFQDKWLTNNAFKSWIRKDTSNSHGAFCQLCNKSIDLTSIGKTALTSHSKGKKHKENEDRLRSGNIQVFMHLHKFHSTTPATTSASAVSLSSYITKSETLNAEVWWCLKTVASNYSFSSNEATSYTFQQMFPDCHCQEYELWRDKIYVYHMFWNCSILKCSAGNKSKR</sequence>
<dbReference type="InterPro" id="IPR036236">
    <property type="entry name" value="Znf_C2H2_sf"/>
</dbReference>
<accession>A0ABD3XRU2</accession>
<gene>
    <name evidence="1" type="ORF">ACJMK2_000700</name>
</gene>
<evidence type="ECO:0000313" key="2">
    <source>
        <dbReference type="Proteomes" id="UP001634394"/>
    </source>
</evidence>
<keyword evidence="2" id="KW-1185">Reference proteome</keyword>
<name>A0ABD3XRU2_SINWO</name>
<dbReference type="AlphaFoldDB" id="A0ABD3XRU2"/>
<protein>
    <submittedName>
        <fullName evidence="1">Uncharacterized protein</fullName>
    </submittedName>
</protein>
<organism evidence="1 2">
    <name type="scientific">Sinanodonta woodiana</name>
    <name type="common">Chinese pond mussel</name>
    <name type="synonym">Anodonta woodiana</name>
    <dbReference type="NCBI Taxonomy" id="1069815"/>
    <lineage>
        <taxon>Eukaryota</taxon>
        <taxon>Metazoa</taxon>
        <taxon>Spiralia</taxon>
        <taxon>Lophotrochozoa</taxon>
        <taxon>Mollusca</taxon>
        <taxon>Bivalvia</taxon>
        <taxon>Autobranchia</taxon>
        <taxon>Heteroconchia</taxon>
        <taxon>Palaeoheterodonta</taxon>
        <taxon>Unionida</taxon>
        <taxon>Unionoidea</taxon>
        <taxon>Unionidae</taxon>
        <taxon>Unioninae</taxon>
        <taxon>Sinanodonta</taxon>
    </lineage>
</organism>
<dbReference type="SUPFAM" id="SSF57667">
    <property type="entry name" value="beta-beta-alpha zinc fingers"/>
    <property type="match status" value="1"/>
</dbReference>
<dbReference type="EMBL" id="JBJQND010000001">
    <property type="protein sequence ID" value="KAL3888330.1"/>
    <property type="molecule type" value="Genomic_DNA"/>
</dbReference>
<dbReference type="Proteomes" id="UP001634394">
    <property type="component" value="Unassembled WGS sequence"/>
</dbReference>
<proteinExistence type="predicted"/>
<reference evidence="1 2" key="1">
    <citation type="submission" date="2024-11" db="EMBL/GenBank/DDBJ databases">
        <title>Chromosome-level genome assembly of the freshwater bivalve Anodonta woodiana.</title>
        <authorList>
            <person name="Chen X."/>
        </authorList>
    </citation>
    <scope>NUCLEOTIDE SEQUENCE [LARGE SCALE GENOMIC DNA]</scope>
    <source>
        <strain evidence="1">MN2024</strain>
        <tissue evidence="1">Gills</tissue>
    </source>
</reference>
<comment type="caution">
    <text evidence="1">The sequence shown here is derived from an EMBL/GenBank/DDBJ whole genome shotgun (WGS) entry which is preliminary data.</text>
</comment>